<dbReference type="SUPFAM" id="SSF75304">
    <property type="entry name" value="Amidase signature (AS) enzymes"/>
    <property type="match status" value="1"/>
</dbReference>
<evidence type="ECO:0000259" key="1">
    <source>
        <dbReference type="Pfam" id="PF01425"/>
    </source>
</evidence>
<gene>
    <name evidence="2" type="ORF">EV666_110111</name>
</gene>
<dbReference type="InterPro" id="IPR036928">
    <property type="entry name" value="AS_sf"/>
</dbReference>
<reference evidence="2 3" key="1">
    <citation type="submission" date="2019-03" db="EMBL/GenBank/DDBJ databases">
        <title>Genomic Encyclopedia of Type Strains, Phase IV (KMG-IV): sequencing the most valuable type-strain genomes for metagenomic binning, comparative biology and taxonomic classification.</title>
        <authorList>
            <person name="Goeker M."/>
        </authorList>
    </citation>
    <scope>NUCLEOTIDE SEQUENCE [LARGE SCALE GENOMIC DNA]</scope>
    <source>
        <strain evidence="2 3">DSM 22958</strain>
    </source>
</reference>
<dbReference type="InterPro" id="IPR023631">
    <property type="entry name" value="Amidase_dom"/>
</dbReference>
<feature type="domain" description="Amidase" evidence="1">
    <location>
        <begin position="44"/>
        <end position="474"/>
    </location>
</feature>
<sequence length="505" mass="53451">MTGTAAPRVGGLPAGAIDPDDITGWDAWSTAAAIRSRAVSCVAVMEACLDRIDRLNPLVNAIVSARQRETLLDEARAADAELAVGHLRGPLHGLPWAVKDLALTAGIVTSFGSPLFADFTPEEDGLAVARLRAAGAIFIGKTNVPEFGLGSQTYNPVHGVTGNAYDPALTCGGSSGGAAVAVALGMIPAADGSDMMGSLRNPAAFNNIYGLRPCFGRVPMAPAEDVFFAQLAVEGPMARSVRDLALLLSVQAGPHPGAPLAIRAPGDAVLPERNASLAGRRIAWVGDFGGYLATEPGVLALCESALEEFAALGCAVTPVDIHFDLARLWRAWLHLRHVWAGARHLEIWRDPARRDLLKPELQWEIEQGLAVTGYDIHAASVVRSQWHAYLQGLFASYDVIAAPAVQVFPFDKSVTWPREVGGRAMDTYHRWMESTSIWTMSGLPCMSVPAGFDLAGRPTGLQLIGPDHGEKLLLEFAAAHEAAVDRVCGRRPPLGGGRETPAPAA</sequence>
<dbReference type="NCBIfam" id="NF005686">
    <property type="entry name" value="PRK07486.1"/>
    <property type="match status" value="1"/>
</dbReference>
<name>A0A4R2GQN0_9HYPH</name>
<dbReference type="PANTHER" id="PTHR11895:SF76">
    <property type="entry name" value="INDOLEACETAMIDE HYDROLASE"/>
    <property type="match status" value="1"/>
</dbReference>
<dbReference type="Proteomes" id="UP000294881">
    <property type="component" value="Unassembled WGS sequence"/>
</dbReference>
<dbReference type="InterPro" id="IPR000120">
    <property type="entry name" value="Amidase"/>
</dbReference>
<dbReference type="PANTHER" id="PTHR11895">
    <property type="entry name" value="TRANSAMIDASE"/>
    <property type="match status" value="1"/>
</dbReference>
<dbReference type="Gene3D" id="3.90.1300.10">
    <property type="entry name" value="Amidase signature (AS) domain"/>
    <property type="match status" value="1"/>
</dbReference>
<keyword evidence="3" id="KW-1185">Reference proteome</keyword>
<evidence type="ECO:0000313" key="3">
    <source>
        <dbReference type="Proteomes" id="UP000294881"/>
    </source>
</evidence>
<protein>
    <submittedName>
        <fullName evidence="2">Amidase</fullName>
    </submittedName>
</protein>
<accession>A0A4R2GQN0</accession>
<dbReference type="GO" id="GO:0003824">
    <property type="term" value="F:catalytic activity"/>
    <property type="evidence" value="ECO:0007669"/>
    <property type="project" value="InterPro"/>
</dbReference>
<dbReference type="EMBL" id="SLWL01000010">
    <property type="protein sequence ID" value="TCO12072.1"/>
    <property type="molecule type" value="Genomic_DNA"/>
</dbReference>
<comment type="caution">
    <text evidence="2">The sequence shown here is derived from an EMBL/GenBank/DDBJ whole genome shotgun (WGS) entry which is preliminary data.</text>
</comment>
<proteinExistence type="predicted"/>
<evidence type="ECO:0000313" key="2">
    <source>
        <dbReference type="EMBL" id="TCO12072.1"/>
    </source>
</evidence>
<organism evidence="2 3">
    <name type="scientific">Camelimonas lactis</name>
    <dbReference type="NCBI Taxonomy" id="659006"/>
    <lineage>
        <taxon>Bacteria</taxon>
        <taxon>Pseudomonadati</taxon>
        <taxon>Pseudomonadota</taxon>
        <taxon>Alphaproteobacteria</taxon>
        <taxon>Hyphomicrobiales</taxon>
        <taxon>Chelatococcaceae</taxon>
        <taxon>Camelimonas</taxon>
    </lineage>
</organism>
<dbReference type="RefSeq" id="WP_132008192.1">
    <property type="nucleotide sequence ID" value="NZ_JBHUNN010000002.1"/>
</dbReference>
<dbReference type="Pfam" id="PF01425">
    <property type="entry name" value="Amidase"/>
    <property type="match status" value="1"/>
</dbReference>
<dbReference type="AlphaFoldDB" id="A0A4R2GQN0"/>
<dbReference type="OrthoDB" id="9814821at2"/>